<comment type="similarity">
    <text evidence="4">Belongs to the eukaryotic/archaeal RNase P protein component 4 family.</text>
</comment>
<dbReference type="GO" id="GO:0046872">
    <property type="term" value="F:metal ion binding"/>
    <property type="evidence" value="ECO:0007669"/>
    <property type="project" value="UniProtKB-KW"/>
</dbReference>
<proteinExistence type="inferred from homology"/>
<reference evidence="7" key="2">
    <citation type="submission" date="2013-07" db="EMBL/GenBank/DDBJ databases">
        <authorList>
            <consortium name="The Broad Institute Genome Sequencing Platform"/>
            <person name="Cuomo C."/>
            <person name="Litvintseva A."/>
            <person name="Chen Y."/>
            <person name="Heitman J."/>
            <person name="Sun S."/>
            <person name="Springer D."/>
            <person name="Dromer F."/>
            <person name="Young S.K."/>
            <person name="Zeng Q."/>
            <person name="Gargeya S."/>
            <person name="Fitzgerald M."/>
            <person name="Abouelleil A."/>
            <person name="Alvarado L."/>
            <person name="Berlin A.M."/>
            <person name="Chapman S.B."/>
            <person name="Dewar J."/>
            <person name="Goldberg J."/>
            <person name="Griggs A."/>
            <person name="Gujja S."/>
            <person name="Hansen M."/>
            <person name="Howarth C."/>
            <person name="Imamovic A."/>
            <person name="Larimer J."/>
            <person name="McCowan C."/>
            <person name="Murphy C."/>
            <person name="Pearson M."/>
            <person name="Priest M."/>
            <person name="Roberts A."/>
            <person name="Saif S."/>
            <person name="Shea T."/>
            <person name="Sykes S."/>
            <person name="Wortman J."/>
            <person name="Nusbaum C."/>
            <person name="Birren B."/>
        </authorList>
    </citation>
    <scope>NUCLEOTIDE SEQUENCE</scope>
    <source>
        <strain evidence="7">CBS 10737</strain>
    </source>
</reference>
<dbReference type="OrthoDB" id="128536at2759"/>
<dbReference type="STRING" id="1296096.A0A1B9I5D2"/>
<keyword evidence="1" id="KW-0819">tRNA processing</keyword>
<keyword evidence="8" id="KW-1185">Reference proteome</keyword>
<sequence length="295" mass="32913">MAKGKSKISSQALSEEDAQNETLLQSSGKTKNRQPKNQNQPQGNPKIKDTMPPIPHKDLFQRINYSYQASIFLQSLGANSNTTSSKSISNDGIQTHDVGMKIDRKGKRRAIEYDHNLEEAFTNNGDDPEILKRKFRQLSRMNIREMNIMTAHNQLKLDPSLKRSLCKSCGTVLIPGLTSRIRNRPNLNSFSTTHHTCLTCSSSLSLPCPPIPLHAYQPSVPGGGATHSIQPLSNEDNLDGPVRFKRRLKASKRGKRVFHEIEKSHSDPSGVGHVLWKGDEKVENWGIPCSTNNID</sequence>
<dbReference type="Pfam" id="PF04032">
    <property type="entry name" value="Rpr2"/>
    <property type="match status" value="1"/>
</dbReference>
<reference evidence="6" key="3">
    <citation type="submission" date="2016-07" db="EMBL/GenBank/DDBJ databases">
        <title>Evolution of pathogenesis and genome organization in the Tremellales.</title>
        <authorList>
            <person name="Cuomo C."/>
            <person name="Litvintseva A."/>
            <person name="Heitman J."/>
            <person name="Chen Y."/>
            <person name="Sun S."/>
            <person name="Springer D."/>
            <person name="Dromer F."/>
            <person name="Young S."/>
            <person name="Zeng Q."/>
            <person name="Chapman S."/>
            <person name="Gujja S."/>
            <person name="Saif S."/>
            <person name="Birren B."/>
        </authorList>
    </citation>
    <scope>NUCLEOTIDE SEQUENCE</scope>
    <source>
        <strain evidence="6">CBS 10737</strain>
    </source>
</reference>
<dbReference type="RefSeq" id="XP_019011962.1">
    <property type="nucleotide sequence ID" value="XM_019154559.1"/>
</dbReference>
<evidence type="ECO:0000313" key="6">
    <source>
        <dbReference type="EMBL" id="OCF50743.1"/>
    </source>
</evidence>
<evidence type="ECO:0000256" key="2">
    <source>
        <dbReference type="ARBA" id="ARBA00022723"/>
    </source>
</evidence>
<dbReference type="PANTHER" id="PTHR14742:SF0">
    <property type="entry name" value="RIBONUCLEASE P PROTEIN SUBUNIT P21"/>
    <property type="match status" value="1"/>
</dbReference>
<evidence type="ECO:0000256" key="5">
    <source>
        <dbReference type="SAM" id="MobiDB-lite"/>
    </source>
</evidence>
<gene>
    <name evidence="6" type="ORF">I206_02799</name>
    <name evidence="7" type="ORF">I206_102449</name>
</gene>
<evidence type="ECO:0000313" key="8">
    <source>
        <dbReference type="Proteomes" id="UP000094020"/>
    </source>
</evidence>
<reference evidence="6" key="1">
    <citation type="submission" date="2013-07" db="EMBL/GenBank/DDBJ databases">
        <title>The Genome Sequence of Cryptococcus pinus CBS10737.</title>
        <authorList>
            <consortium name="The Broad Institute Genome Sequencing Platform"/>
            <person name="Cuomo C."/>
            <person name="Litvintseva A."/>
            <person name="Chen Y."/>
            <person name="Heitman J."/>
            <person name="Sun S."/>
            <person name="Springer D."/>
            <person name="Dromer F."/>
            <person name="Young S.K."/>
            <person name="Zeng Q."/>
            <person name="Gargeya S."/>
            <person name="Fitzgerald M."/>
            <person name="Abouelleil A."/>
            <person name="Alvarado L."/>
            <person name="Berlin A.M."/>
            <person name="Chapman S.B."/>
            <person name="Dewar J."/>
            <person name="Goldberg J."/>
            <person name="Griggs A."/>
            <person name="Gujja S."/>
            <person name="Hansen M."/>
            <person name="Howarth C."/>
            <person name="Imamovic A."/>
            <person name="Larimer J."/>
            <person name="McCowan C."/>
            <person name="Murphy C."/>
            <person name="Pearson M."/>
            <person name="Priest M."/>
            <person name="Roberts A."/>
            <person name="Saif S."/>
            <person name="Shea T."/>
            <person name="Sykes S."/>
            <person name="Wortman J."/>
            <person name="Nusbaum C."/>
            <person name="Birren B."/>
        </authorList>
    </citation>
    <scope>NUCLEOTIDE SEQUENCE [LARGE SCALE GENOMIC DNA]</scope>
    <source>
        <strain evidence="6">CBS 10737</strain>
    </source>
</reference>
<reference evidence="7" key="4">
    <citation type="submission" date="2024-02" db="EMBL/GenBank/DDBJ databases">
        <title>Comparative genomics of Cryptococcus and Kwoniella reveals pathogenesis evolution and contrasting modes of karyotype evolution via chromosome fusion or intercentromeric recombination.</title>
        <authorList>
            <person name="Coelho M.A."/>
            <person name="David-Palma M."/>
            <person name="Shea T."/>
            <person name="Bowers K."/>
            <person name="McGinley-Smith S."/>
            <person name="Mohammad A.W."/>
            <person name="Gnirke A."/>
            <person name="Yurkov A.M."/>
            <person name="Nowrousian M."/>
            <person name="Sun S."/>
            <person name="Cuomo C.A."/>
            <person name="Heitman J."/>
        </authorList>
    </citation>
    <scope>NUCLEOTIDE SEQUENCE</scope>
    <source>
        <strain evidence="7">CBS 10737</strain>
    </source>
</reference>
<dbReference type="GO" id="GO:0008033">
    <property type="term" value="P:tRNA processing"/>
    <property type="evidence" value="ECO:0007669"/>
    <property type="project" value="UniProtKB-KW"/>
</dbReference>
<accession>A0A1B9I5D2</accession>
<dbReference type="KEGG" id="kpin:30171168"/>
<keyword evidence="2" id="KW-0479">Metal-binding</keyword>
<feature type="region of interest" description="Disordered" evidence="5">
    <location>
        <begin position="1"/>
        <end position="56"/>
    </location>
</feature>
<name>A0A1B9I5D2_9TREE</name>
<dbReference type="GO" id="GO:0005655">
    <property type="term" value="C:nucleolar ribonuclease P complex"/>
    <property type="evidence" value="ECO:0007669"/>
    <property type="project" value="TreeGrafter"/>
</dbReference>
<dbReference type="GeneID" id="30171168"/>
<dbReference type="Proteomes" id="UP000094020">
    <property type="component" value="Chromosome 3"/>
</dbReference>
<dbReference type="EMBL" id="CP144521">
    <property type="protein sequence ID" value="WWC68520.1"/>
    <property type="molecule type" value="Genomic_DNA"/>
</dbReference>
<protein>
    <submittedName>
        <fullName evidence="6">Uncharacterized protein</fullName>
    </submittedName>
</protein>
<evidence type="ECO:0000256" key="3">
    <source>
        <dbReference type="ARBA" id="ARBA00022833"/>
    </source>
</evidence>
<evidence type="ECO:0000256" key="4">
    <source>
        <dbReference type="ARBA" id="ARBA00038402"/>
    </source>
</evidence>
<organism evidence="6">
    <name type="scientific">Kwoniella pini CBS 10737</name>
    <dbReference type="NCBI Taxonomy" id="1296096"/>
    <lineage>
        <taxon>Eukaryota</taxon>
        <taxon>Fungi</taxon>
        <taxon>Dikarya</taxon>
        <taxon>Basidiomycota</taxon>
        <taxon>Agaricomycotina</taxon>
        <taxon>Tremellomycetes</taxon>
        <taxon>Tremellales</taxon>
        <taxon>Cryptococcaceae</taxon>
        <taxon>Kwoniella</taxon>
    </lineage>
</organism>
<dbReference type="InterPro" id="IPR007175">
    <property type="entry name" value="Rpr2/Snm1/Rpp21"/>
</dbReference>
<dbReference type="PANTHER" id="PTHR14742">
    <property type="entry name" value="RIBONUCLEASE P SUBUNIT P21"/>
    <property type="match status" value="1"/>
</dbReference>
<evidence type="ECO:0000256" key="1">
    <source>
        <dbReference type="ARBA" id="ARBA00022694"/>
    </source>
</evidence>
<dbReference type="AlphaFoldDB" id="A0A1B9I5D2"/>
<feature type="compositionally biased region" description="Low complexity" evidence="5">
    <location>
        <begin position="35"/>
        <end position="45"/>
    </location>
</feature>
<dbReference type="EMBL" id="KI894009">
    <property type="protein sequence ID" value="OCF50743.1"/>
    <property type="molecule type" value="Genomic_DNA"/>
</dbReference>
<keyword evidence="3" id="KW-0862">Zinc</keyword>
<dbReference type="Gene3D" id="6.20.50.20">
    <property type="match status" value="1"/>
</dbReference>
<evidence type="ECO:0000313" key="7">
    <source>
        <dbReference type="EMBL" id="WWC68520.1"/>
    </source>
</evidence>